<gene>
    <name evidence="9" type="ORF">C5L39_05750</name>
</gene>
<protein>
    <submittedName>
        <fullName evidence="9">ABC transporter permease</fullName>
    </submittedName>
</protein>
<accession>A0A3M8K6L9</accession>
<dbReference type="Pfam" id="PF01032">
    <property type="entry name" value="FecCD"/>
    <property type="match status" value="1"/>
</dbReference>
<evidence type="ECO:0000256" key="7">
    <source>
        <dbReference type="ARBA" id="ARBA00023136"/>
    </source>
</evidence>
<reference evidence="9 10" key="1">
    <citation type="submission" date="2018-02" db="EMBL/GenBank/DDBJ databases">
        <title>Corynebacterium alimpuense sp. nov., a marine obligate actinomycete isolated from sediments of Valparaiso bay, Chile.</title>
        <authorList>
            <person name="Claverias F."/>
            <person name="Gonzales-Siles L."/>
            <person name="Salva-Serra F."/>
            <person name="Inganaes E."/>
            <person name="Molin K."/>
            <person name="Cumsille A."/>
            <person name="Undabarrena A."/>
            <person name="Couve E."/>
            <person name="Moore E.R.B."/>
            <person name="Gomila M."/>
            <person name="Camara B."/>
        </authorList>
    </citation>
    <scope>NUCLEOTIDE SEQUENCE [LARGE SCALE GENOMIC DNA]</scope>
    <source>
        <strain evidence="9 10">CCUG 69366</strain>
    </source>
</reference>
<dbReference type="OrthoDB" id="4455417at2"/>
<feature type="transmembrane region" description="Helical" evidence="8">
    <location>
        <begin position="110"/>
        <end position="128"/>
    </location>
</feature>
<dbReference type="SUPFAM" id="SSF81345">
    <property type="entry name" value="ABC transporter involved in vitamin B12 uptake, BtuC"/>
    <property type="match status" value="1"/>
</dbReference>
<feature type="transmembrane region" description="Helical" evidence="8">
    <location>
        <begin position="165"/>
        <end position="189"/>
    </location>
</feature>
<organism evidence="9 10">
    <name type="scientific">Corynebacterium alimapuense</name>
    <dbReference type="NCBI Taxonomy" id="1576874"/>
    <lineage>
        <taxon>Bacteria</taxon>
        <taxon>Bacillati</taxon>
        <taxon>Actinomycetota</taxon>
        <taxon>Actinomycetes</taxon>
        <taxon>Mycobacteriales</taxon>
        <taxon>Corynebacteriaceae</taxon>
        <taxon>Corynebacterium</taxon>
    </lineage>
</organism>
<feature type="transmembrane region" description="Helical" evidence="8">
    <location>
        <begin position="134"/>
        <end position="153"/>
    </location>
</feature>
<evidence type="ECO:0000256" key="5">
    <source>
        <dbReference type="ARBA" id="ARBA00022692"/>
    </source>
</evidence>
<proteinExistence type="inferred from homology"/>
<keyword evidence="3" id="KW-0813">Transport</keyword>
<evidence type="ECO:0000313" key="10">
    <source>
        <dbReference type="Proteomes" id="UP000266975"/>
    </source>
</evidence>
<sequence length="349" mass="36017">MTTSTSLSQQAAQLRSARITRSRHHKRVTALLAAALVLIFGMSLMIGETFYPPMDVLRAIFGQQVPGASYTVNELRLPRSSLAVIAGLAFGMSGIIFQTLLRNQLASPDIIGISSGAGAAGIVGIVIFQLPQSTVSVLALVAGLIVAAGIYLLSLRGGFSGTRLILIGIGMAAMLHSVVTYTLSQAAAWDLSTATRWLSGSLNGATWERTIPVLITVIIALPIQLLLSNRLAVLRLGDAQAIGLGLRVNVVRVVVVVGAVALIAVATAACGPIAFVALMSGPIAARLVGPGAPLVVPAGLIGALLVISSDLIGQYLLGTRYPVGVITGILGAPYLIYLLVRSDSKGSAL</sequence>
<feature type="transmembrane region" description="Helical" evidence="8">
    <location>
        <begin position="82"/>
        <end position="101"/>
    </location>
</feature>
<feature type="transmembrane region" description="Helical" evidence="8">
    <location>
        <begin position="250"/>
        <end position="277"/>
    </location>
</feature>
<comment type="subcellular location">
    <subcellularLocation>
        <location evidence="1">Cell membrane</location>
        <topology evidence="1">Multi-pass membrane protein</topology>
    </subcellularLocation>
</comment>
<evidence type="ECO:0000256" key="3">
    <source>
        <dbReference type="ARBA" id="ARBA00022448"/>
    </source>
</evidence>
<name>A0A3M8K6L9_9CORY</name>
<dbReference type="InterPro" id="IPR037294">
    <property type="entry name" value="ABC_BtuC-like"/>
</dbReference>
<evidence type="ECO:0000256" key="2">
    <source>
        <dbReference type="ARBA" id="ARBA00007935"/>
    </source>
</evidence>
<dbReference type="RefSeq" id="WP_123047943.1">
    <property type="nucleotide sequence ID" value="NZ_PTJO01000004.1"/>
</dbReference>
<dbReference type="PANTHER" id="PTHR30472:SF24">
    <property type="entry name" value="FERRIC ENTEROBACTIN TRANSPORT SYSTEM PERMEASE PROTEIN FEPG"/>
    <property type="match status" value="1"/>
</dbReference>
<evidence type="ECO:0000256" key="1">
    <source>
        <dbReference type="ARBA" id="ARBA00004651"/>
    </source>
</evidence>
<feature type="transmembrane region" description="Helical" evidence="8">
    <location>
        <begin position="209"/>
        <end position="229"/>
    </location>
</feature>
<keyword evidence="4" id="KW-1003">Cell membrane</keyword>
<feature type="transmembrane region" description="Helical" evidence="8">
    <location>
        <begin position="319"/>
        <end position="340"/>
    </location>
</feature>
<feature type="transmembrane region" description="Helical" evidence="8">
    <location>
        <begin position="28"/>
        <end position="47"/>
    </location>
</feature>
<keyword evidence="7 8" id="KW-0472">Membrane</keyword>
<evidence type="ECO:0000313" key="9">
    <source>
        <dbReference type="EMBL" id="RNE48806.1"/>
    </source>
</evidence>
<dbReference type="GO" id="GO:0022857">
    <property type="term" value="F:transmembrane transporter activity"/>
    <property type="evidence" value="ECO:0007669"/>
    <property type="project" value="InterPro"/>
</dbReference>
<dbReference type="PANTHER" id="PTHR30472">
    <property type="entry name" value="FERRIC ENTEROBACTIN TRANSPORT SYSTEM PERMEASE PROTEIN"/>
    <property type="match status" value="1"/>
</dbReference>
<dbReference type="GO" id="GO:0005886">
    <property type="term" value="C:plasma membrane"/>
    <property type="evidence" value="ECO:0007669"/>
    <property type="project" value="UniProtKB-SubCell"/>
</dbReference>
<evidence type="ECO:0000256" key="6">
    <source>
        <dbReference type="ARBA" id="ARBA00022989"/>
    </source>
</evidence>
<dbReference type="AlphaFoldDB" id="A0A3M8K6L9"/>
<dbReference type="InterPro" id="IPR000522">
    <property type="entry name" value="ABC_transptr_permease_BtuC"/>
</dbReference>
<dbReference type="Gene3D" id="1.10.3470.10">
    <property type="entry name" value="ABC transporter involved in vitamin B12 uptake, BtuC"/>
    <property type="match status" value="1"/>
</dbReference>
<comment type="similarity">
    <text evidence="2">Belongs to the binding-protein-dependent transport system permease family. FecCD subfamily.</text>
</comment>
<evidence type="ECO:0000256" key="8">
    <source>
        <dbReference type="SAM" id="Phobius"/>
    </source>
</evidence>
<keyword evidence="6 8" id="KW-1133">Transmembrane helix</keyword>
<dbReference type="CDD" id="cd06550">
    <property type="entry name" value="TM_ABC_iron-siderophores_like"/>
    <property type="match status" value="1"/>
</dbReference>
<dbReference type="EMBL" id="PTJO01000004">
    <property type="protein sequence ID" value="RNE48806.1"/>
    <property type="molecule type" value="Genomic_DNA"/>
</dbReference>
<feature type="transmembrane region" description="Helical" evidence="8">
    <location>
        <begin position="283"/>
        <end position="307"/>
    </location>
</feature>
<comment type="caution">
    <text evidence="9">The sequence shown here is derived from an EMBL/GenBank/DDBJ whole genome shotgun (WGS) entry which is preliminary data.</text>
</comment>
<keyword evidence="10" id="KW-1185">Reference proteome</keyword>
<keyword evidence="5 8" id="KW-0812">Transmembrane</keyword>
<evidence type="ECO:0000256" key="4">
    <source>
        <dbReference type="ARBA" id="ARBA00022475"/>
    </source>
</evidence>
<dbReference type="Proteomes" id="UP000266975">
    <property type="component" value="Unassembled WGS sequence"/>
</dbReference>
<dbReference type="GO" id="GO:0033214">
    <property type="term" value="P:siderophore-iron import into cell"/>
    <property type="evidence" value="ECO:0007669"/>
    <property type="project" value="TreeGrafter"/>
</dbReference>